<comment type="caution">
    <text evidence="2">The sequence shown here is derived from an EMBL/GenBank/DDBJ whole genome shotgun (WGS) entry which is preliminary data.</text>
</comment>
<keyword evidence="3" id="KW-1185">Reference proteome</keyword>
<name>A0ABW4JWL0_9HYPH</name>
<keyword evidence="1" id="KW-0472">Membrane</keyword>
<feature type="transmembrane region" description="Helical" evidence="1">
    <location>
        <begin position="65"/>
        <end position="85"/>
    </location>
</feature>
<dbReference type="EMBL" id="JBHUFA010000003">
    <property type="protein sequence ID" value="MFD1695947.1"/>
    <property type="molecule type" value="Genomic_DNA"/>
</dbReference>
<evidence type="ECO:0000256" key="1">
    <source>
        <dbReference type="SAM" id="Phobius"/>
    </source>
</evidence>
<organism evidence="2 3">
    <name type="scientific">Roseibium aestuarii</name>
    <dbReference type="NCBI Taxonomy" id="2600299"/>
    <lineage>
        <taxon>Bacteria</taxon>
        <taxon>Pseudomonadati</taxon>
        <taxon>Pseudomonadota</taxon>
        <taxon>Alphaproteobacteria</taxon>
        <taxon>Hyphomicrobiales</taxon>
        <taxon>Stappiaceae</taxon>
        <taxon>Roseibium</taxon>
    </lineage>
</organism>
<dbReference type="RefSeq" id="WP_149894088.1">
    <property type="nucleotide sequence ID" value="NZ_JBHUFA010000003.1"/>
</dbReference>
<proteinExistence type="predicted"/>
<evidence type="ECO:0000313" key="2">
    <source>
        <dbReference type="EMBL" id="MFD1695947.1"/>
    </source>
</evidence>
<accession>A0ABW4JWL0</accession>
<keyword evidence="1" id="KW-0812">Transmembrane</keyword>
<sequence length="92" mass="9820">MLRRRRPIEQTLVETPQSDLLPSDLGEWPSGRTALPAIAPMPDAGLRRKGRPCRSLELPGARIRLYAAPLLLAGAALGPTLQAFLSAVPGAI</sequence>
<dbReference type="Proteomes" id="UP001597327">
    <property type="component" value="Unassembled WGS sequence"/>
</dbReference>
<protein>
    <submittedName>
        <fullName evidence="2">Uncharacterized protein</fullName>
    </submittedName>
</protein>
<reference evidence="3" key="1">
    <citation type="journal article" date="2019" name="Int. J. Syst. Evol. Microbiol.">
        <title>The Global Catalogue of Microorganisms (GCM) 10K type strain sequencing project: providing services to taxonomists for standard genome sequencing and annotation.</title>
        <authorList>
            <consortium name="The Broad Institute Genomics Platform"/>
            <consortium name="The Broad Institute Genome Sequencing Center for Infectious Disease"/>
            <person name="Wu L."/>
            <person name="Ma J."/>
        </authorList>
    </citation>
    <scope>NUCLEOTIDE SEQUENCE [LARGE SCALE GENOMIC DNA]</scope>
    <source>
        <strain evidence="3">JCM 3369</strain>
    </source>
</reference>
<gene>
    <name evidence="2" type="ORF">ACFSC7_10510</name>
</gene>
<keyword evidence="1" id="KW-1133">Transmembrane helix</keyword>
<evidence type="ECO:0000313" key="3">
    <source>
        <dbReference type="Proteomes" id="UP001597327"/>
    </source>
</evidence>